<reference evidence="1" key="2">
    <citation type="journal article" date="2015" name="Data Brief">
        <title>Shoot transcriptome of the giant reed, Arundo donax.</title>
        <authorList>
            <person name="Barrero R.A."/>
            <person name="Guerrero F.D."/>
            <person name="Moolhuijzen P."/>
            <person name="Goolsby J.A."/>
            <person name="Tidwell J."/>
            <person name="Bellgard S.E."/>
            <person name="Bellgard M.I."/>
        </authorList>
    </citation>
    <scope>NUCLEOTIDE SEQUENCE</scope>
    <source>
        <tissue evidence="1">Shoot tissue taken approximately 20 cm above the soil surface</tissue>
    </source>
</reference>
<organism evidence="1">
    <name type="scientific">Arundo donax</name>
    <name type="common">Giant reed</name>
    <name type="synonym">Donax arundinaceus</name>
    <dbReference type="NCBI Taxonomy" id="35708"/>
    <lineage>
        <taxon>Eukaryota</taxon>
        <taxon>Viridiplantae</taxon>
        <taxon>Streptophyta</taxon>
        <taxon>Embryophyta</taxon>
        <taxon>Tracheophyta</taxon>
        <taxon>Spermatophyta</taxon>
        <taxon>Magnoliopsida</taxon>
        <taxon>Liliopsida</taxon>
        <taxon>Poales</taxon>
        <taxon>Poaceae</taxon>
        <taxon>PACMAD clade</taxon>
        <taxon>Arundinoideae</taxon>
        <taxon>Arundineae</taxon>
        <taxon>Arundo</taxon>
    </lineage>
</organism>
<dbReference type="AlphaFoldDB" id="A0A0A9CZ68"/>
<dbReference type="EMBL" id="GBRH01216984">
    <property type="protein sequence ID" value="JAD80911.1"/>
    <property type="molecule type" value="Transcribed_RNA"/>
</dbReference>
<protein>
    <submittedName>
        <fullName evidence="1">Uncharacterized protein</fullName>
    </submittedName>
</protein>
<evidence type="ECO:0000313" key="1">
    <source>
        <dbReference type="EMBL" id="JAD80911.1"/>
    </source>
</evidence>
<name>A0A0A9CZ68_ARUDO</name>
<reference evidence="1" key="1">
    <citation type="submission" date="2014-09" db="EMBL/GenBank/DDBJ databases">
        <authorList>
            <person name="Magalhaes I.L.F."/>
            <person name="Oliveira U."/>
            <person name="Santos F.R."/>
            <person name="Vidigal T.H.D.A."/>
            <person name="Brescovit A.D."/>
            <person name="Santos A.J."/>
        </authorList>
    </citation>
    <scope>NUCLEOTIDE SEQUENCE</scope>
    <source>
        <tissue evidence="1">Shoot tissue taken approximately 20 cm above the soil surface</tissue>
    </source>
</reference>
<sequence length="81" mass="9180">MNSCSCKCLNKTFKLLTIDWASRTEGWRLSYSDRRGSKEDMKVDLSCCAACNAYVRWMFSSIISCLYDKAFDAASTKSCCC</sequence>
<accession>A0A0A9CZ68</accession>
<proteinExistence type="predicted"/>